<dbReference type="GO" id="GO:0016747">
    <property type="term" value="F:acyltransferase activity, transferring groups other than amino-acyl groups"/>
    <property type="evidence" value="ECO:0007669"/>
    <property type="project" value="InterPro"/>
</dbReference>
<dbReference type="EMBL" id="BMJN01000017">
    <property type="protein sequence ID" value="GGE31790.1"/>
    <property type="molecule type" value="Genomic_DNA"/>
</dbReference>
<dbReference type="Pfam" id="PF12746">
    <property type="entry name" value="GNAT_acetyltran"/>
    <property type="match status" value="1"/>
</dbReference>
<dbReference type="AlphaFoldDB" id="A0A917EEG8"/>
<comment type="caution">
    <text evidence="2">The sequence shown here is derived from an EMBL/GenBank/DDBJ whole genome shotgun (WGS) entry which is preliminary data.</text>
</comment>
<reference evidence="2" key="2">
    <citation type="submission" date="2020-09" db="EMBL/GenBank/DDBJ databases">
        <authorList>
            <person name="Sun Q."/>
            <person name="Zhou Y."/>
        </authorList>
    </citation>
    <scope>NUCLEOTIDE SEQUENCE</scope>
    <source>
        <strain evidence="2">CGMCC 1.15533</strain>
    </source>
</reference>
<accession>A0A917EEG8</accession>
<keyword evidence="3" id="KW-1185">Reference proteome</keyword>
<dbReference type="Proteomes" id="UP000660801">
    <property type="component" value="Unassembled WGS sequence"/>
</dbReference>
<feature type="domain" description="N-acetyltransferase" evidence="1">
    <location>
        <begin position="49"/>
        <end position="179"/>
    </location>
</feature>
<name>A0A917EEG8_9STRE</name>
<dbReference type="InterPro" id="IPR027365">
    <property type="entry name" value="GNAT_acetyltra_YdfB-like"/>
</dbReference>
<dbReference type="PANTHER" id="PTHR31143">
    <property type="match status" value="1"/>
</dbReference>
<dbReference type="InterPro" id="IPR000182">
    <property type="entry name" value="GNAT_dom"/>
</dbReference>
<evidence type="ECO:0000313" key="3">
    <source>
        <dbReference type="Proteomes" id="UP000660801"/>
    </source>
</evidence>
<protein>
    <recommendedName>
        <fullName evidence="1">N-acetyltransferase domain-containing protein</fullName>
    </recommendedName>
</protein>
<sequence length="179" mass="20444">MHKIIISEEADWQEMFQEETSVKCFTRYAFQAQADVDVKHLAQLIQALPQQAEIQAIDSEIFKRLQDEVWSEDLKGAWQTFSDFQAAGGYGFVVIGQERVCAGISTGLVYQGAIEIEIATAPNHRRQGYARSLAAQMMLESCRRGVLPLWDAHNEASKNLAEQLGYRFLFEYKAYEKDR</sequence>
<gene>
    <name evidence="2" type="ORF">GCM10011510_11390</name>
</gene>
<evidence type="ECO:0000313" key="2">
    <source>
        <dbReference type="EMBL" id="GGE31790.1"/>
    </source>
</evidence>
<proteinExistence type="predicted"/>
<dbReference type="InterPro" id="IPR016181">
    <property type="entry name" value="Acyl_CoA_acyltransferase"/>
</dbReference>
<reference evidence="2" key="1">
    <citation type="journal article" date="2014" name="Int. J. Syst. Evol. Microbiol.">
        <title>Complete genome sequence of Corynebacterium casei LMG S-19264T (=DSM 44701T), isolated from a smear-ripened cheese.</title>
        <authorList>
            <consortium name="US DOE Joint Genome Institute (JGI-PGF)"/>
            <person name="Walter F."/>
            <person name="Albersmeier A."/>
            <person name="Kalinowski J."/>
            <person name="Ruckert C."/>
        </authorList>
    </citation>
    <scope>NUCLEOTIDE SEQUENCE</scope>
    <source>
        <strain evidence="2">CGMCC 1.15533</strain>
    </source>
</reference>
<dbReference type="Gene3D" id="3.40.630.30">
    <property type="match status" value="1"/>
</dbReference>
<organism evidence="2 3">
    <name type="scientific">Streptococcus himalayensis</name>
    <dbReference type="NCBI Taxonomy" id="1888195"/>
    <lineage>
        <taxon>Bacteria</taxon>
        <taxon>Bacillati</taxon>
        <taxon>Bacillota</taxon>
        <taxon>Bacilli</taxon>
        <taxon>Lactobacillales</taxon>
        <taxon>Streptococcaceae</taxon>
        <taxon>Streptococcus</taxon>
    </lineage>
</organism>
<dbReference type="PROSITE" id="PS51186">
    <property type="entry name" value="GNAT"/>
    <property type="match status" value="1"/>
</dbReference>
<evidence type="ECO:0000259" key="1">
    <source>
        <dbReference type="PROSITE" id="PS51186"/>
    </source>
</evidence>
<dbReference type="PANTHER" id="PTHR31143:SF2">
    <property type="entry name" value="FR47-LIKE DOMAIN-CONTAINING PROTEIN-RELATED"/>
    <property type="match status" value="1"/>
</dbReference>
<dbReference type="SUPFAM" id="SSF55729">
    <property type="entry name" value="Acyl-CoA N-acyltransferases (Nat)"/>
    <property type="match status" value="1"/>
</dbReference>